<dbReference type="PANTHER" id="PTHR42087">
    <property type="entry name" value="ILP IS AN APOPTOSIS INHIBITOR"/>
    <property type="match status" value="1"/>
</dbReference>
<feature type="region of interest" description="Disordered" evidence="1">
    <location>
        <begin position="1"/>
        <end position="49"/>
    </location>
</feature>
<accession>A0AAN8EDR9</accession>
<feature type="compositionally biased region" description="Low complexity" evidence="1">
    <location>
        <begin position="31"/>
        <end position="49"/>
    </location>
</feature>
<feature type="compositionally biased region" description="Low complexity" evidence="1">
    <location>
        <begin position="1"/>
        <end position="11"/>
    </location>
</feature>
<dbReference type="Proteomes" id="UP001316803">
    <property type="component" value="Unassembled WGS sequence"/>
</dbReference>
<evidence type="ECO:0000313" key="3">
    <source>
        <dbReference type="Proteomes" id="UP001316803"/>
    </source>
</evidence>
<evidence type="ECO:0000256" key="1">
    <source>
        <dbReference type="SAM" id="MobiDB-lite"/>
    </source>
</evidence>
<reference evidence="2 3" key="1">
    <citation type="submission" date="2022-12" db="EMBL/GenBank/DDBJ databases">
        <title>Genomic features and morphological characterization of a novel Knufia sp. strain isolated from spacecraft assembly facility.</title>
        <authorList>
            <person name="Teixeira M."/>
            <person name="Chander A.M."/>
            <person name="Stajich J.E."/>
            <person name="Venkateswaran K."/>
        </authorList>
    </citation>
    <scope>NUCLEOTIDE SEQUENCE [LARGE SCALE GENOMIC DNA]</scope>
    <source>
        <strain evidence="2 3">FJI-L2-BK-P2</strain>
    </source>
</reference>
<evidence type="ECO:0000313" key="2">
    <source>
        <dbReference type="EMBL" id="KAK5953244.1"/>
    </source>
</evidence>
<comment type="caution">
    <text evidence="2">The sequence shown here is derived from an EMBL/GenBank/DDBJ whole genome shotgun (WGS) entry which is preliminary data.</text>
</comment>
<name>A0AAN8EDR9_9EURO</name>
<sequence length="246" mass="27586">MDMAYSSSSSDAADHGPFSGRTPGRTPSTISEKGSSSKQKQRQQSSNASTSGYHFDMLAWFPKYQSCQRYFVDHSQHDVLVQAFAAFINILLPFQRDPPIFTSRGARSAQERTDEINSMKQGAISSQDHGAVPVSLIPYIRRLVATGMDVPQILHGFFGNDWQQGVGPQRETERRNYLFAAKSGGWASVKRDYDMLPLETVPFLKPLMGPHEEEILAAERSWSEWLAMEDWMVGSRAPEEHMDGHG</sequence>
<dbReference type="EMBL" id="JAKLMC020000012">
    <property type="protein sequence ID" value="KAK5953244.1"/>
    <property type="molecule type" value="Genomic_DNA"/>
</dbReference>
<proteinExistence type="predicted"/>
<keyword evidence="3" id="KW-1185">Reference proteome</keyword>
<gene>
    <name evidence="2" type="ORF">OHC33_005812</name>
</gene>
<dbReference type="PANTHER" id="PTHR42087:SF1">
    <property type="entry name" value="ILP IS AN APOPTOSIS INHIBITOR"/>
    <property type="match status" value="1"/>
</dbReference>
<dbReference type="InterPro" id="IPR053267">
    <property type="entry name" value="Verrucosidin_biosynth-assoc"/>
</dbReference>
<dbReference type="AlphaFoldDB" id="A0AAN8EDR9"/>
<protein>
    <submittedName>
        <fullName evidence="2">Uncharacterized protein</fullName>
    </submittedName>
</protein>
<organism evidence="2 3">
    <name type="scientific">Knufia fluminis</name>
    <dbReference type="NCBI Taxonomy" id="191047"/>
    <lineage>
        <taxon>Eukaryota</taxon>
        <taxon>Fungi</taxon>
        <taxon>Dikarya</taxon>
        <taxon>Ascomycota</taxon>
        <taxon>Pezizomycotina</taxon>
        <taxon>Eurotiomycetes</taxon>
        <taxon>Chaetothyriomycetidae</taxon>
        <taxon>Chaetothyriales</taxon>
        <taxon>Trichomeriaceae</taxon>
        <taxon>Knufia</taxon>
    </lineage>
</organism>